<evidence type="ECO:0000313" key="2">
    <source>
        <dbReference type="Proteomes" id="UP000790709"/>
    </source>
</evidence>
<evidence type="ECO:0000313" key="1">
    <source>
        <dbReference type="EMBL" id="KAH7927387.1"/>
    </source>
</evidence>
<gene>
    <name evidence="1" type="ORF">BV22DRAFT_283956</name>
</gene>
<proteinExistence type="predicted"/>
<dbReference type="EMBL" id="MU266367">
    <property type="protein sequence ID" value="KAH7927387.1"/>
    <property type="molecule type" value="Genomic_DNA"/>
</dbReference>
<reference evidence="1" key="1">
    <citation type="journal article" date="2021" name="New Phytol.">
        <title>Evolutionary innovations through gain and loss of genes in the ectomycorrhizal Boletales.</title>
        <authorList>
            <person name="Wu G."/>
            <person name="Miyauchi S."/>
            <person name="Morin E."/>
            <person name="Kuo A."/>
            <person name="Drula E."/>
            <person name="Varga T."/>
            <person name="Kohler A."/>
            <person name="Feng B."/>
            <person name="Cao Y."/>
            <person name="Lipzen A."/>
            <person name="Daum C."/>
            <person name="Hundley H."/>
            <person name="Pangilinan J."/>
            <person name="Johnson J."/>
            <person name="Barry K."/>
            <person name="LaButti K."/>
            <person name="Ng V."/>
            <person name="Ahrendt S."/>
            <person name="Min B."/>
            <person name="Choi I.G."/>
            <person name="Park H."/>
            <person name="Plett J.M."/>
            <person name="Magnuson J."/>
            <person name="Spatafora J.W."/>
            <person name="Nagy L.G."/>
            <person name="Henrissat B."/>
            <person name="Grigoriev I.V."/>
            <person name="Yang Z.L."/>
            <person name="Xu J."/>
            <person name="Martin F.M."/>
        </authorList>
    </citation>
    <scope>NUCLEOTIDE SEQUENCE</scope>
    <source>
        <strain evidence="1">KUC20120723A-06</strain>
    </source>
</reference>
<name>A0ACB8BP87_9AGAM</name>
<comment type="caution">
    <text evidence="1">The sequence shown here is derived from an EMBL/GenBank/DDBJ whole genome shotgun (WGS) entry which is preliminary data.</text>
</comment>
<accession>A0ACB8BP87</accession>
<keyword evidence="2" id="KW-1185">Reference proteome</keyword>
<protein>
    <submittedName>
        <fullName evidence="1">Uncharacterized protein</fullName>
    </submittedName>
</protein>
<sequence>MSINETFRASSPQPDATSPNGEATSEHQTSAEQLAQLTALIPPASGPVIAVDLDDVLSQTNVVVSHWHNEMYKTDMDLSKFYCEPRFDLPARST</sequence>
<organism evidence="1 2">
    <name type="scientific">Leucogyrophana mollusca</name>
    <dbReference type="NCBI Taxonomy" id="85980"/>
    <lineage>
        <taxon>Eukaryota</taxon>
        <taxon>Fungi</taxon>
        <taxon>Dikarya</taxon>
        <taxon>Basidiomycota</taxon>
        <taxon>Agaricomycotina</taxon>
        <taxon>Agaricomycetes</taxon>
        <taxon>Agaricomycetidae</taxon>
        <taxon>Boletales</taxon>
        <taxon>Boletales incertae sedis</taxon>
        <taxon>Leucogyrophana</taxon>
    </lineage>
</organism>
<dbReference type="Proteomes" id="UP000790709">
    <property type="component" value="Unassembled WGS sequence"/>
</dbReference>